<dbReference type="Pfam" id="PF00534">
    <property type="entry name" value="Glycos_transf_1"/>
    <property type="match status" value="1"/>
</dbReference>
<evidence type="ECO:0000259" key="2">
    <source>
        <dbReference type="Pfam" id="PF13439"/>
    </source>
</evidence>
<dbReference type="Proteomes" id="UP000769766">
    <property type="component" value="Unassembled WGS sequence"/>
</dbReference>
<dbReference type="PANTHER" id="PTHR45947">
    <property type="entry name" value="SULFOQUINOVOSYL TRANSFERASE SQD2"/>
    <property type="match status" value="1"/>
</dbReference>
<accession>A0A932FVG5</accession>
<gene>
    <name evidence="3" type="ORF">HYY20_00470</name>
</gene>
<protein>
    <submittedName>
        <fullName evidence="3">Glycosyltransferase family 4 protein</fullName>
    </submittedName>
</protein>
<feature type="domain" description="Glycosyl transferase family 1" evidence="1">
    <location>
        <begin position="247"/>
        <end position="401"/>
    </location>
</feature>
<dbReference type="GO" id="GO:0016757">
    <property type="term" value="F:glycosyltransferase activity"/>
    <property type="evidence" value="ECO:0007669"/>
    <property type="project" value="InterPro"/>
</dbReference>
<dbReference type="AlphaFoldDB" id="A0A932FVG5"/>
<evidence type="ECO:0000313" key="4">
    <source>
        <dbReference type="Proteomes" id="UP000769766"/>
    </source>
</evidence>
<sequence>MKKLLILWIRMMDALIVAAVAPLLLGGLRLWHPRRPPSSHRPRSIFLVPGANIQDIYRKYGTLDVYFQDNPDNYFERCYRFLFCGDNHATYELKPGFIVKDRKAPWDRPWFCYLLRLVVEISLLVRKEGITVLHARDPYLCGLVMLLVSRITSVPFCVSLHADYDEGFRIGGAESSFVLFGSRRLALRLERFVLARAGRVMPIRESLAQYAIRHGAEPSKIRVIPHGIELGAFARGPDPTLKAEIGLAGKRVVSFIGRLSRENYVYDIPEIASQVARERSDVVFLLIGDGREREGIEAQCRAMHLNGVVRLLGFQPRGRIPDLRMISDVNLCLMGGFSLIEACASGMPVIAYDVDWHHELARNDETGYLLPEHDVAGAARAILFLLQDPDRARQMGENARRLAFERHSQERAAGIKVACYEELQREIGPEARSA</sequence>
<dbReference type="InterPro" id="IPR050194">
    <property type="entry name" value="Glycosyltransferase_grp1"/>
</dbReference>
<organism evidence="3 4">
    <name type="scientific">Tectimicrobiota bacterium</name>
    <dbReference type="NCBI Taxonomy" id="2528274"/>
    <lineage>
        <taxon>Bacteria</taxon>
        <taxon>Pseudomonadati</taxon>
        <taxon>Nitrospinota/Tectimicrobiota group</taxon>
        <taxon>Candidatus Tectimicrobiota</taxon>
    </lineage>
</organism>
<feature type="domain" description="Glycosyltransferase subfamily 4-like N-terminal" evidence="2">
    <location>
        <begin position="95"/>
        <end position="230"/>
    </location>
</feature>
<dbReference type="PANTHER" id="PTHR45947:SF3">
    <property type="entry name" value="SULFOQUINOVOSYL TRANSFERASE SQD2"/>
    <property type="match status" value="1"/>
</dbReference>
<reference evidence="3" key="1">
    <citation type="submission" date="2020-07" db="EMBL/GenBank/DDBJ databases">
        <title>Huge and variable diversity of episymbiotic CPR bacteria and DPANN archaea in groundwater ecosystems.</title>
        <authorList>
            <person name="He C.Y."/>
            <person name="Keren R."/>
            <person name="Whittaker M."/>
            <person name="Farag I.F."/>
            <person name="Doudna J."/>
            <person name="Cate J.H.D."/>
            <person name="Banfield J.F."/>
        </authorList>
    </citation>
    <scope>NUCLEOTIDE SEQUENCE</scope>
    <source>
        <strain evidence="3">NC_groundwater_672_Ag_B-0.1um_62_36</strain>
    </source>
</reference>
<dbReference type="Gene3D" id="3.40.50.2000">
    <property type="entry name" value="Glycogen Phosphorylase B"/>
    <property type="match status" value="2"/>
</dbReference>
<evidence type="ECO:0000259" key="1">
    <source>
        <dbReference type="Pfam" id="PF00534"/>
    </source>
</evidence>
<dbReference type="InterPro" id="IPR028098">
    <property type="entry name" value="Glyco_trans_4-like_N"/>
</dbReference>
<dbReference type="Pfam" id="PF13439">
    <property type="entry name" value="Glyco_transf_4"/>
    <property type="match status" value="1"/>
</dbReference>
<dbReference type="EMBL" id="JACPRF010000017">
    <property type="protein sequence ID" value="MBI2875338.1"/>
    <property type="molecule type" value="Genomic_DNA"/>
</dbReference>
<dbReference type="InterPro" id="IPR001296">
    <property type="entry name" value="Glyco_trans_1"/>
</dbReference>
<dbReference type="CDD" id="cd03801">
    <property type="entry name" value="GT4_PimA-like"/>
    <property type="match status" value="1"/>
</dbReference>
<dbReference type="SUPFAM" id="SSF53756">
    <property type="entry name" value="UDP-Glycosyltransferase/glycogen phosphorylase"/>
    <property type="match status" value="1"/>
</dbReference>
<proteinExistence type="predicted"/>
<comment type="caution">
    <text evidence="3">The sequence shown here is derived from an EMBL/GenBank/DDBJ whole genome shotgun (WGS) entry which is preliminary data.</text>
</comment>
<evidence type="ECO:0000313" key="3">
    <source>
        <dbReference type="EMBL" id="MBI2875338.1"/>
    </source>
</evidence>
<name>A0A932FVG5_UNCTE</name>